<keyword evidence="2" id="KW-1185">Reference proteome</keyword>
<dbReference type="InterPro" id="IPR042099">
    <property type="entry name" value="ANL_N_sf"/>
</dbReference>
<keyword evidence="1" id="KW-0436">Ligase</keyword>
<dbReference type="PANTHER" id="PTHR36932:SF1">
    <property type="entry name" value="CAPSULAR POLYSACCHARIDE BIOSYNTHESIS PROTEIN"/>
    <property type="match status" value="1"/>
</dbReference>
<reference evidence="1 2" key="1">
    <citation type="submission" date="2019-08" db="EMBL/GenBank/DDBJ databases">
        <title>In-depth cultivation of the pig gut microbiome towards novel bacterial diversity and tailored functional studies.</title>
        <authorList>
            <person name="Wylensek D."/>
            <person name="Hitch T.C.A."/>
            <person name="Clavel T."/>
        </authorList>
    </citation>
    <scope>NUCLEOTIDE SEQUENCE [LARGE SCALE GENOMIC DNA]</scope>
    <source>
        <strain evidence="1 2">BBE-744-WT-12</strain>
    </source>
</reference>
<dbReference type="SUPFAM" id="SSF56801">
    <property type="entry name" value="Acetyl-CoA synthetase-like"/>
    <property type="match status" value="1"/>
</dbReference>
<dbReference type="InterPro" id="IPR053158">
    <property type="entry name" value="CapK_Type1_Caps_Biosynth"/>
</dbReference>
<organism evidence="1 2">
    <name type="scientific">Victivallis lenta</name>
    <dbReference type="NCBI Taxonomy" id="2606640"/>
    <lineage>
        <taxon>Bacteria</taxon>
        <taxon>Pseudomonadati</taxon>
        <taxon>Lentisphaerota</taxon>
        <taxon>Lentisphaeria</taxon>
        <taxon>Victivallales</taxon>
        <taxon>Victivallaceae</taxon>
        <taxon>Victivallis</taxon>
    </lineage>
</organism>
<protein>
    <submittedName>
        <fullName evidence="1">Phenylacetate--CoA ligase family protein</fullName>
    </submittedName>
</protein>
<dbReference type="Proteomes" id="UP000435649">
    <property type="component" value="Unassembled WGS sequence"/>
</dbReference>
<evidence type="ECO:0000313" key="1">
    <source>
        <dbReference type="EMBL" id="MST95817.1"/>
    </source>
</evidence>
<dbReference type="GO" id="GO:0016874">
    <property type="term" value="F:ligase activity"/>
    <property type="evidence" value="ECO:0007669"/>
    <property type="project" value="UniProtKB-KW"/>
</dbReference>
<name>A0A844FX79_9BACT</name>
<comment type="caution">
    <text evidence="1">The sequence shown here is derived from an EMBL/GenBank/DDBJ whole genome shotgun (WGS) entry which is preliminary data.</text>
</comment>
<dbReference type="AlphaFoldDB" id="A0A844FX79"/>
<accession>A0A844FX79</accession>
<evidence type="ECO:0000313" key="2">
    <source>
        <dbReference type="Proteomes" id="UP000435649"/>
    </source>
</evidence>
<proteinExistence type="predicted"/>
<dbReference type="Gene3D" id="3.40.50.12780">
    <property type="entry name" value="N-terminal domain of ligase-like"/>
    <property type="match status" value="1"/>
</dbReference>
<dbReference type="EMBL" id="VUNS01000002">
    <property type="protein sequence ID" value="MST95817.1"/>
    <property type="molecule type" value="Genomic_DNA"/>
</dbReference>
<gene>
    <name evidence="1" type="ORF">FYJ85_02010</name>
</gene>
<sequence length="448" mass="51895">MYFLQCSAKLFFLKELLTHPHICRDWRRCMAVEHMTRGELERLQQRKLQKLLRYAVLHVPFYRNYAQEHHWDIDALSLEQFPVLDKAAFRSHEAEFISDEYDRSRLECCHTSGSTGEPFCFYSDPKERTYTYATFWRGLARAGIRPGDKRVWVKGIDETAQLPPVARCRRKLWSMINRCLLVDAHFLTVSPEHLARTVENIRRYNPVYFHGYAASIAEIARWVKESGRDARSLFPSLRAVVSESEKLYPEQRELFEEVFRVPVYENYGSVEFGMIAQPDTDGNLLLNEDHIVAESTGGDEEAVITNLDSFAFPFIRYKNGDRIRLGGDQGHALPFRRLNMVLGRMTECLKLSSGGTLQAFAITSAVYNLSEWIRSYQFIQTDLEHLKLLVVPCREKLPEDVVRKISAYIHDVSGGTLQTDIEYVTRIPLTKNGKRLFVISQIDHQSGR</sequence>
<dbReference type="PANTHER" id="PTHR36932">
    <property type="entry name" value="CAPSULAR POLYSACCHARIDE BIOSYNTHESIS PROTEIN"/>
    <property type="match status" value="1"/>
</dbReference>